<keyword evidence="5" id="KW-0597">Phosphoprotein</keyword>
<feature type="domain" description="Protein kinase" evidence="20">
    <location>
        <begin position="8"/>
        <end position="236"/>
    </location>
</feature>
<dbReference type="Pfam" id="PF00069">
    <property type="entry name" value="Pkinase"/>
    <property type="match status" value="1"/>
</dbReference>
<dbReference type="Proteomes" id="UP000681722">
    <property type="component" value="Unassembled WGS sequence"/>
</dbReference>
<accession>A0A814QZ38</accession>
<dbReference type="EMBL" id="CAJOBA010004004">
    <property type="protein sequence ID" value="CAF3699950.1"/>
    <property type="molecule type" value="Genomic_DNA"/>
</dbReference>
<reference evidence="22" key="1">
    <citation type="submission" date="2021-02" db="EMBL/GenBank/DDBJ databases">
        <authorList>
            <person name="Nowell W R."/>
        </authorList>
    </citation>
    <scope>NUCLEOTIDE SEQUENCE</scope>
</reference>
<evidence type="ECO:0000256" key="8">
    <source>
        <dbReference type="ARBA" id="ARBA00022741"/>
    </source>
</evidence>
<dbReference type="InterPro" id="IPR022495">
    <property type="entry name" value="Bud32"/>
</dbReference>
<keyword evidence="9" id="KW-0418">Kinase</keyword>
<evidence type="ECO:0000313" key="22">
    <source>
        <dbReference type="EMBL" id="CAF1126278.1"/>
    </source>
</evidence>
<evidence type="ECO:0000256" key="9">
    <source>
        <dbReference type="ARBA" id="ARBA00022777"/>
    </source>
</evidence>
<dbReference type="SUPFAM" id="SSF56112">
    <property type="entry name" value="Protein kinase-like (PK-like)"/>
    <property type="match status" value="1"/>
</dbReference>
<comment type="subunit">
    <text evidence="16">Component of the EKC/KEOPS complex composed of at least GON7, TP53RK, TPRKB, OSGEP and LAGE3; the whole complex dimerizes.</text>
</comment>
<keyword evidence="25" id="KW-1185">Reference proteome</keyword>
<evidence type="ECO:0000256" key="7">
    <source>
        <dbReference type="ARBA" id="ARBA00022694"/>
    </source>
</evidence>
<evidence type="ECO:0000256" key="6">
    <source>
        <dbReference type="ARBA" id="ARBA00022679"/>
    </source>
</evidence>
<evidence type="ECO:0000256" key="13">
    <source>
        <dbReference type="ARBA" id="ARBA00047899"/>
    </source>
</evidence>
<evidence type="ECO:0000256" key="5">
    <source>
        <dbReference type="ARBA" id="ARBA00022553"/>
    </source>
</evidence>
<dbReference type="EMBL" id="CAJNOQ010006178">
    <property type="protein sequence ID" value="CAF1126278.1"/>
    <property type="molecule type" value="Genomic_DNA"/>
</dbReference>
<evidence type="ECO:0000256" key="17">
    <source>
        <dbReference type="ARBA" id="ARBA00079584"/>
    </source>
</evidence>
<dbReference type="GO" id="GO:0070525">
    <property type="term" value="P:tRNA threonylcarbamoyladenosine metabolic process"/>
    <property type="evidence" value="ECO:0007669"/>
    <property type="project" value="TreeGrafter"/>
</dbReference>
<evidence type="ECO:0000259" key="20">
    <source>
        <dbReference type="PROSITE" id="PS50011"/>
    </source>
</evidence>
<dbReference type="InterPro" id="IPR000719">
    <property type="entry name" value="Prot_kinase_dom"/>
</dbReference>
<dbReference type="EMBL" id="CAJNOK010004002">
    <property type="protein sequence ID" value="CAF0922654.1"/>
    <property type="molecule type" value="Genomic_DNA"/>
</dbReference>
<dbReference type="GO" id="GO:0008033">
    <property type="term" value="P:tRNA processing"/>
    <property type="evidence" value="ECO:0007669"/>
    <property type="project" value="UniProtKB-KW"/>
</dbReference>
<name>A0A814QZ38_9BILA</name>
<dbReference type="GO" id="GO:0005634">
    <property type="term" value="C:nucleus"/>
    <property type="evidence" value="ECO:0007669"/>
    <property type="project" value="UniProtKB-SubCell"/>
</dbReference>
<keyword evidence="12" id="KW-0539">Nucleus</keyword>
<evidence type="ECO:0000256" key="19">
    <source>
        <dbReference type="ARBA" id="ARBA00081359"/>
    </source>
</evidence>
<evidence type="ECO:0000256" key="12">
    <source>
        <dbReference type="ARBA" id="ARBA00023242"/>
    </source>
</evidence>
<dbReference type="GO" id="GO:0004674">
    <property type="term" value="F:protein serine/threonine kinase activity"/>
    <property type="evidence" value="ECO:0007669"/>
    <property type="project" value="UniProtKB-KW"/>
</dbReference>
<dbReference type="PANTHER" id="PTHR12209:SF0">
    <property type="entry name" value="EKC_KEOPS COMPLEX SUBUNIT TP53RK"/>
    <property type="match status" value="1"/>
</dbReference>
<keyword evidence="10" id="KW-0378">Hydrolase</keyword>
<evidence type="ECO:0000256" key="16">
    <source>
        <dbReference type="ARBA" id="ARBA00062157"/>
    </source>
</evidence>
<evidence type="ECO:0000256" key="15">
    <source>
        <dbReference type="ARBA" id="ARBA00056624"/>
    </source>
</evidence>
<evidence type="ECO:0000313" key="24">
    <source>
        <dbReference type="EMBL" id="CAF3889810.1"/>
    </source>
</evidence>
<keyword evidence="4" id="KW-0723">Serine/threonine-protein kinase</keyword>
<keyword evidence="7" id="KW-0819">tRNA processing</keyword>
<dbReference type="SMART" id="SM00220">
    <property type="entry name" value="S_TKc"/>
    <property type="match status" value="1"/>
</dbReference>
<dbReference type="GO" id="GO:0016787">
    <property type="term" value="F:hydrolase activity"/>
    <property type="evidence" value="ECO:0007669"/>
    <property type="project" value="UniProtKB-KW"/>
</dbReference>
<dbReference type="OrthoDB" id="3399at2759"/>
<dbReference type="Proteomes" id="UP000677228">
    <property type="component" value="Unassembled WGS sequence"/>
</dbReference>
<evidence type="ECO:0000256" key="4">
    <source>
        <dbReference type="ARBA" id="ARBA00022527"/>
    </source>
</evidence>
<keyword evidence="6" id="KW-0808">Transferase</keyword>
<evidence type="ECO:0000256" key="1">
    <source>
        <dbReference type="ARBA" id="ARBA00004123"/>
    </source>
</evidence>
<comment type="caution">
    <text evidence="22">The sequence shown here is derived from an EMBL/GenBank/DDBJ whole genome shotgun (WGS) entry which is preliminary data.</text>
</comment>
<evidence type="ECO:0000256" key="3">
    <source>
        <dbReference type="ARBA" id="ARBA00012513"/>
    </source>
</evidence>
<dbReference type="EMBL" id="CAJOBC010006177">
    <property type="protein sequence ID" value="CAF3889810.1"/>
    <property type="molecule type" value="Genomic_DNA"/>
</dbReference>
<dbReference type="AlphaFoldDB" id="A0A814QZ38"/>
<dbReference type="InterPro" id="IPR011009">
    <property type="entry name" value="Kinase-like_dom_sf"/>
</dbReference>
<evidence type="ECO:0000256" key="18">
    <source>
        <dbReference type="ARBA" id="ARBA00080585"/>
    </source>
</evidence>
<dbReference type="PROSITE" id="PS00109">
    <property type="entry name" value="PROTEIN_KINASE_TYR"/>
    <property type="match status" value="1"/>
</dbReference>
<keyword evidence="11" id="KW-0067">ATP-binding</keyword>
<evidence type="ECO:0000313" key="21">
    <source>
        <dbReference type="EMBL" id="CAF0922654.1"/>
    </source>
</evidence>
<dbReference type="EC" id="2.7.11.1" evidence="3"/>
<dbReference type="GO" id="GO:0005829">
    <property type="term" value="C:cytosol"/>
    <property type="evidence" value="ECO:0007669"/>
    <property type="project" value="TreeGrafter"/>
</dbReference>
<evidence type="ECO:0000256" key="2">
    <source>
        <dbReference type="ARBA" id="ARBA00010630"/>
    </source>
</evidence>
<evidence type="ECO:0000256" key="10">
    <source>
        <dbReference type="ARBA" id="ARBA00022801"/>
    </source>
</evidence>
<comment type="function">
    <text evidence="15">Component of the EKC/KEOPS complex that is required for the formation of a threonylcarbamoyl group on adenosine at position 37 (t(6)A37) in tRNAs that read codons beginning with adenine. The complex is probably involved in the transfer of the threonylcarbamoyl moiety of threonylcarbamoyl-AMP (TC-AMP) to the N6 group of A37. TP53RK has ATPase activity in the context of the EKC/KEOPS complex and likely plays a supporting role to the catalytic subunit OSGEP. Atypical protein kinase that phosphorylates 'Ser-15' of p53/TP53 protein and may therefore participate in its activation.</text>
</comment>
<keyword evidence="8" id="KW-0547">Nucleotide-binding</keyword>
<dbReference type="Gene3D" id="1.10.510.10">
    <property type="entry name" value="Transferase(Phosphotransferase) domain 1"/>
    <property type="match status" value="1"/>
</dbReference>
<dbReference type="NCBIfam" id="TIGR03724">
    <property type="entry name" value="arch_bud32"/>
    <property type="match status" value="1"/>
</dbReference>
<comment type="subcellular location">
    <subcellularLocation>
        <location evidence="1">Nucleus</location>
    </subcellularLocation>
</comment>
<dbReference type="Gene3D" id="3.30.200.20">
    <property type="entry name" value="Phosphorylase Kinase, domain 1"/>
    <property type="match status" value="1"/>
</dbReference>
<evidence type="ECO:0000256" key="14">
    <source>
        <dbReference type="ARBA" id="ARBA00048679"/>
    </source>
</evidence>
<evidence type="ECO:0000313" key="25">
    <source>
        <dbReference type="Proteomes" id="UP000663829"/>
    </source>
</evidence>
<evidence type="ECO:0000313" key="23">
    <source>
        <dbReference type="EMBL" id="CAF3699950.1"/>
    </source>
</evidence>
<protein>
    <recommendedName>
        <fullName evidence="3">non-specific serine/threonine protein kinase</fullName>
        <ecNumber evidence="3">2.7.11.1</ecNumber>
    </recommendedName>
    <alternativeName>
        <fullName evidence="17">Nori-2</fullName>
    </alternativeName>
    <alternativeName>
        <fullName evidence="18">TP53-regulating kinase</fullName>
    </alternativeName>
    <alternativeName>
        <fullName evidence="19">p53-related protein kinase</fullName>
    </alternativeName>
</protein>
<comment type="catalytic activity">
    <reaction evidence="13">
        <text>L-threonyl-[protein] + ATP = O-phospho-L-threonyl-[protein] + ADP + H(+)</text>
        <dbReference type="Rhea" id="RHEA:46608"/>
        <dbReference type="Rhea" id="RHEA-COMP:11060"/>
        <dbReference type="Rhea" id="RHEA-COMP:11605"/>
        <dbReference type="ChEBI" id="CHEBI:15378"/>
        <dbReference type="ChEBI" id="CHEBI:30013"/>
        <dbReference type="ChEBI" id="CHEBI:30616"/>
        <dbReference type="ChEBI" id="CHEBI:61977"/>
        <dbReference type="ChEBI" id="CHEBI:456216"/>
        <dbReference type="EC" id="2.7.11.1"/>
    </reaction>
</comment>
<dbReference type="GO" id="GO:0000408">
    <property type="term" value="C:EKC/KEOPS complex"/>
    <property type="evidence" value="ECO:0007669"/>
    <property type="project" value="UniProtKB-ARBA"/>
</dbReference>
<dbReference type="PROSITE" id="PS50011">
    <property type="entry name" value="PROTEIN_KINASE_DOM"/>
    <property type="match status" value="1"/>
</dbReference>
<dbReference type="PANTHER" id="PTHR12209">
    <property type="entry name" value="NON-SPECIFIC SERINE/THREONINE PROTEIN KINASE"/>
    <property type="match status" value="1"/>
</dbReference>
<dbReference type="Proteomes" id="UP000682733">
    <property type="component" value="Unassembled WGS sequence"/>
</dbReference>
<dbReference type="FunFam" id="1.10.510.10:FF:000323">
    <property type="entry name" value="TP53-regulating kinase, putative"/>
    <property type="match status" value="1"/>
</dbReference>
<evidence type="ECO:0000256" key="11">
    <source>
        <dbReference type="ARBA" id="ARBA00022840"/>
    </source>
</evidence>
<dbReference type="Proteomes" id="UP000663829">
    <property type="component" value="Unassembled WGS sequence"/>
</dbReference>
<comment type="catalytic activity">
    <reaction evidence="14">
        <text>L-seryl-[protein] + ATP = O-phospho-L-seryl-[protein] + ADP + H(+)</text>
        <dbReference type="Rhea" id="RHEA:17989"/>
        <dbReference type="Rhea" id="RHEA-COMP:9863"/>
        <dbReference type="Rhea" id="RHEA-COMP:11604"/>
        <dbReference type="ChEBI" id="CHEBI:15378"/>
        <dbReference type="ChEBI" id="CHEBI:29999"/>
        <dbReference type="ChEBI" id="CHEBI:30616"/>
        <dbReference type="ChEBI" id="CHEBI:83421"/>
        <dbReference type="ChEBI" id="CHEBI:456216"/>
        <dbReference type="EC" id="2.7.11.1"/>
    </reaction>
</comment>
<gene>
    <name evidence="22" type="ORF">GPM918_LOCUS19952</name>
    <name evidence="21" type="ORF">OVA965_LOCUS10708</name>
    <name evidence="24" type="ORF">SRO942_LOCUS19948</name>
    <name evidence="23" type="ORF">TMI583_LOCUS10704</name>
</gene>
<dbReference type="GO" id="GO:0005524">
    <property type="term" value="F:ATP binding"/>
    <property type="evidence" value="ECO:0007669"/>
    <property type="project" value="UniProtKB-KW"/>
</dbReference>
<dbReference type="InterPro" id="IPR008266">
    <property type="entry name" value="Tyr_kinase_AS"/>
</dbReference>
<proteinExistence type="inferred from homology"/>
<comment type="similarity">
    <text evidence="2">Belongs to the protein kinase superfamily. BUD32 family.</text>
</comment>
<sequence>METAPVAYSNVELICQGAEARLYRCLYFGRCSIIKERFIKTYRHPELDRTITSQRLRNEVRLLTRAKQLGIHTPSIYHIDLDKRLIVMEELVKCKTVKQTIDEYITNDDRQNLEKLAREIGHIIARLHESQIVHGDLTTSNMLLIPPYNNPEQDLYLIDFGLSSFVSSKQQILENIAVDLYVLERAVICTHEKAKNFFQNILTSYRQAIKDEKQREQIIKKYDEVRMRGRKRSMVG</sequence>
<organism evidence="22 25">
    <name type="scientific">Didymodactylos carnosus</name>
    <dbReference type="NCBI Taxonomy" id="1234261"/>
    <lineage>
        <taxon>Eukaryota</taxon>
        <taxon>Metazoa</taxon>
        <taxon>Spiralia</taxon>
        <taxon>Gnathifera</taxon>
        <taxon>Rotifera</taxon>
        <taxon>Eurotatoria</taxon>
        <taxon>Bdelloidea</taxon>
        <taxon>Philodinida</taxon>
        <taxon>Philodinidae</taxon>
        <taxon>Didymodactylos</taxon>
    </lineage>
</organism>
<dbReference type="FunFam" id="3.30.200.20:FF:000201">
    <property type="entry name" value="TP53-regulating kinase isoform X1"/>
    <property type="match status" value="1"/>
</dbReference>